<dbReference type="SUPFAM" id="SSF63411">
    <property type="entry name" value="LuxS/MPP-like metallohydrolase"/>
    <property type="match status" value="2"/>
</dbReference>
<organism evidence="4 5">
    <name type="scientific">Belliella filtrata</name>
    <dbReference type="NCBI Taxonomy" id="2923435"/>
    <lineage>
        <taxon>Bacteria</taxon>
        <taxon>Pseudomonadati</taxon>
        <taxon>Bacteroidota</taxon>
        <taxon>Cytophagia</taxon>
        <taxon>Cytophagales</taxon>
        <taxon>Cyclobacteriaceae</taxon>
        <taxon>Belliella</taxon>
    </lineage>
</organism>
<feature type="signal peptide" evidence="1">
    <location>
        <begin position="1"/>
        <end position="19"/>
    </location>
</feature>
<evidence type="ECO:0000313" key="4">
    <source>
        <dbReference type="EMBL" id="MCH7409067.1"/>
    </source>
</evidence>
<dbReference type="EMBL" id="JAKZGP010000011">
    <property type="protein sequence ID" value="MCH7409067.1"/>
    <property type="molecule type" value="Genomic_DNA"/>
</dbReference>
<dbReference type="PANTHER" id="PTHR11851">
    <property type="entry name" value="METALLOPROTEASE"/>
    <property type="match status" value="1"/>
</dbReference>
<evidence type="ECO:0000256" key="1">
    <source>
        <dbReference type="SAM" id="SignalP"/>
    </source>
</evidence>
<feature type="chain" id="PRO_5045838101" evidence="1">
    <location>
        <begin position="20"/>
        <end position="680"/>
    </location>
</feature>
<dbReference type="RefSeq" id="WP_241347424.1">
    <property type="nucleotide sequence ID" value="NZ_JAKZGP010000011.1"/>
</dbReference>
<dbReference type="Proteomes" id="UP001165489">
    <property type="component" value="Unassembled WGS sequence"/>
</dbReference>
<feature type="domain" description="Peptidase M16 N-terminal" evidence="2">
    <location>
        <begin position="79"/>
        <end position="168"/>
    </location>
</feature>
<dbReference type="InterPro" id="IPR011765">
    <property type="entry name" value="Pept_M16_N"/>
</dbReference>
<comment type="caution">
    <text evidence="4">The sequence shown here is derived from an EMBL/GenBank/DDBJ whole genome shotgun (WGS) entry which is preliminary data.</text>
</comment>
<protein>
    <submittedName>
        <fullName evidence="4">Insulinase family protein</fullName>
    </submittedName>
</protein>
<accession>A0ABS9UY36</accession>
<dbReference type="Gene3D" id="3.30.830.10">
    <property type="entry name" value="Metalloenzyme, LuxS/M16 peptidase-like"/>
    <property type="match status" value="2"/>
</dbReference>
<gene>
    <name evidence="4" type="ORF">MM239_06655</name>
</gene>
<name>A0ABS9UY36_9BACT</name>
<proteinExistence type="predicted"/>
<evidence type="ECO:0000259" key="2">
    <source>
        <dbReference type="Pfam" id="PF00675"/>
    </source>
</evidence>
<sequence>MRKLYIILLLVSLSFVANAQLDRSKMPEAGPAPEIRFGDAESFTLTNGLKVFVIQNSKLPRVTYSLILDRDPILEGDKSGMLGFVGDMMTAGTKNRSKDQFNEEVDFLGARVSASSTSISASTLTKHQEKVLELMADVLFNPVFPEDELQKLKTQAKSGIAAAKSDPSTISSILTSKLVYGTDHPYGENETEETIDNITVSDIKTYYDTYYRPNIAYLAIVGDVTLDQAKKLVEKHFSKWENKDVPKHEYKKPQVPEKNMVALVDRPSAQQSVVELTYPIENHLPSPDYLASQVAGYILGGGGSSRLFMNLREDKGYTYGAYARIGSNSLVASFTANASVRGTATDSAVHEMIHEIRNMKDNGVTQEELDAAKANLSGSFGRSLESPATIANFAINIERYGLAKDYYATYLQRLNALTVEDVNAAAKKFLKPENMYITVVGNGSVVSEGMMAYGEINRFNTVGDPERVIAMDADMTAEKVLEKYFQALGGIDKVKAVKTAIIEANAEVQGMKLGMNFYHDENKEAFSNKVLMGGNVMSNTIIKDGKASVVAMGQTQQLPEEQYEEAKLSMYIFPELHFESLGYSLKLDGIKEVEGKNAYKLVVTASSGSSSDFFFGVDSGLKLKMESPTSGEVLYSEYKEVDGVKYPMLMTISNPMIPVPLEAKVENVAFNVSIEDNQFN</sequence>
<evidence type="ECO:0000313" key="5">
    <source>
        <dbReference type="Proteomes" id="UP001165489"/>
    </source>
</evidence>
<dbReference type="PANTHER" id="PTHR11851:SF224">
    <property type="entry name" value="PROCESSING PROTEASE"/>
    <property type="match status" value="1"/>
</dbReference>
<keyword evidence="5" id="KW-1185">Reference proteome</keyword>
<dbReference type="Pfam" id="PF05193">
    <property type="entry name" value="Peptidase_M16_C"/>
    <property type="match status" value="1"/>
</dbReference>
<dbReference type="InterPro" id="IPR007863">
    <property type="entry name" value="Peptidase_M16_C"/>
</dbReference>
<evidence type="ECO:0000259" key="3">
    <source>
        <dbReference type="Pfam" id="PF05193"/>
    </source>
</evidence>
<feature type="domain" description="Peptidase M16 C-terminal" evidence="3">
    <location>
        <begin position="197"/>
        <end position="376"/>
    </location>
</feature>
<dbReference type="InterPro" id="IPR050361">
    <property type="entry name" value="MPP/UQCRC_Complex"/>
</dbReference>
<dbReference type="InterPro" id="IPR011249">
    <property type="entry name" value="Metalloenz_LuxS/M16"/>
</dbReference>
<keyword evidence="1" id="KW-0732">Signal</keyword>
<dbReference type="Pfam" id="PF00675">
    <property type="entry name" value="Peptidase_M16"/>
    <property type="match status" value="1"/>
</dbReference>
<reference evidence="4" key="1">
    <citation type="submission" date="2022-03" db="EMBL/GenBank/DDBJ databases">
        <title>De novo assembled genomes of Belliella spp. (Cyclobacteriaceae) strains.</title>
        <authorList>
            <person name="Szabo A."/>
            <person name="Korponai K."/>
            <person name="Felfoldi T."/>
        </authorList>
    </citation>
    <scope>NUCLEOTIDE SEQUENCE</scope>
    <source>
        <strain evidence="4">DSM 111904</strain>
    </source>
</reference>